<name>A0A291PIW3_9PROT</name>
<dbReference type="KEGG" id="ato:CIW82_12030"/>
<reference evidence="1 2" key="1">
    <citation type="submission" date="2017-08" db="EMBL/GenBank/DDBJ databases">
        <title>Complete Genome Sequence of Acetobacter tropicalis Oregon-R-modENCODE STRAIN BDGP1, an acetic acid bacterium isolated from Drosophila melanogaster gut.</title>
        <authorList>
            <person name="Wan K.H."/>
            <person name="Yu C."/>
            <person name="Park S."/>
            <person name="Hammonds A.S."/>
            <person name="Booth B.W."/>
            <person name="Celniker S.E."/>
        </authorList>
    </citation>
    <scope>NUCLEOTIDE SEQUENCE [LARGE SCALE GENOMIC DNA]</scope>
    <source>
        <strain evidence="1 2">BDGP1</strain>
    </source>
</reference>
<dbReference type="RefSeq" id="WP_086896687.1">
    <property type="nucleotide sequence ID" value="NZ_CP022699.1"/>
</dbReference>
<dbReference type="EMBL" id="CP022699">
    <property type="protein sequence ID" value="ATJ91314.1"/>
    <property type="molecule type" value="Genomic_DNA"/>
</dbReference>
<dbReference type="Proteomes" id="UP000220394">
    <property type="component" value="Chromosome"/>
</dbReference>
<accession>A0A291PIW3</accession>
<organism evidence="1 2">
    <name type="scientific">Acetobacter tropicalis</name>
    <dbReference type="NCBI Taxonomy" id="104102"/>
    <lineage>
        <taxon>Bacteria</taxon>
        <taxon>Pseudomonadati</taxon>
        <taxon>Pseudomonadota</taxon>
        <taxon>Alphaproteobacteria</taxon>
        <taxon>Acetobacterales</taxon>
        <taxon>Acetobacteraceae</taxon>
        <taxon>Acetobacter</taxon>
    </lineage>
</organism>
<gene>
    <name evidence="1" type="ORF">CIW82_12030</name>
</gene>
<sequence>MGYASYMKRPVSAFPFFLRRVVRGLCCTMAGVSLLAGCQAPMATVKITPTPTTLIYSYIIAHGMARGRVMSGDLAPQDVIRLAQADQTALLSVLMAEKEPSRKNFLQMKKSMLVFLSQIRQGA</sequence>
<evidence type="ECO:0000313" key="1">
    <source>
        <dbReference type="EMBL" id="ATJ91314.1"/>
    </source>
</evidence>
<proteinExistence type="predicted"/>
<dbReference type="AlphaFoldDB" id="A0A291PIW3"/>
<evidence type="ECO:0000313" key="2">
    <source>
        <dbReference type="Proteomes" id="UP000220394"/>
    </source>
</evidence>
<protein>
    <submittedName>
        <fullName evidence="1">Uncharacterized protein</fullName>
    </submittedName>
</protein>